<dbReference type="Pfam" id="PF13561">
    <property type="entry name" value="adh_short_C2"/>
    <property type="match status" value="1"/>
</dbReference>
<evidence type="ECO:0000313" key="2">
    <source>
        <dbReference type="EMBL" id="TCL05717.1"/>
    </source>
</evidence>
<dbReference type="InterPro" id="IPR050259">
    <property type="entry name" value="SDR"/>
</dbReference>
<proteinExistence type="inferred from homology"/>
<accession>A0A4R1NFI7</accession>
<dbReference type="PRINTS" id="PR00081">
    <property type="entry name" value="GDHRDH"/>
</dbReference>
<dbReference type="AlphaFoldDB" id="A0A4R1NFI7"/>
<name>A0A4R1NFI7_9GAMM</name>
<dbReference type="PRINTS" id="PR00080">
    <property type="entry name" value="SDRFAMILY"/>
</dbReference>
<organism evidence="2 3">
    <name type="scientific">Sodalis ligni</name>
    <dbReference type="NCBI Taxonomy" id="2697027"/>
    <lineage>
        <taxon>Bacteria</taxon>
        <taxon>Pseudomonadati</taxon>
        <taxon>Pseudomonadota</taxon>
        <taxon>Gammaproteobacteria</taxon>
        <taxon>Enterobacterales</taxon>
        <taxon>Bruguierivoracaceae</taxon>
        <taxon>Sodalis</taxon>
    </lineage>
</organism>
<dbReference type="RefSeq" id="WP_132924551.1">
    <property type="nucleotide sequence ID" value="NZ_CP075169.1"/>
</dbReference>
<keyword evidence="3" id="KW-1185">Reference proteome</keyword>
<dbReference type="OrthoDB" id="9803333at2"/>
<dbReference type="PANTHER" id="PTHR42879:SF2">
    <property type="entry name" value="3-OXOACYL-[ACYL-CARRIER-PROTEIN] REDUCTASE FABG"/>
    <property type="match status" value="1"/>
</dbReference>
<reference evidence="2 3" key="1">
    <citation type="submission" date="2019-02" db="EMBL/GenBank/DDBJ databases">
        <title>Investigation of anaerobic lignin degradation for improved lignocellulosic biofuels.</title>
        <authorList>
            <person name="Deangelis K."/>
        </authorList>
    </citation>
    <scope>NUCLEOTIDE SEQUENCE [LARGE SCALE GENOMIC DNA]</scope>
    <source>
        <strain evidence="2 3">159R</strain>
    </source>
</reference>
<dbReference type="SUPFAM" id="SSF51735">
    <property type="entry name" value="NAD(P)-binding Rossmann-fold domains"/>
    <property type="match status" value="1"/>
</dbReference>
<sequence length="251" mass="25519">MSAELSGRVAVVTGAARNIGRAMALELAAAGAAVVVNAKQSADAAAGVVEDIERQGGQALLHLADISGPEGAQSLMTAALHRFGKIDILVNNAAIRREVPFAQLDWTQWREVLAVILDGAFLCASAALPALRQAGEGTIINIGGMSAHAGSAGRAHVMAAKAGLVGLTRALAHDLGPDGITVNCVVPGMINTARGAAAGNAEPAHHAVHSTLLGRRGTPKDIADLVRFLSGPHARYLTGQVIHANGGAFLP</sequence>
<dbReference type="InterPro" id="IPR002347">
    <property type="entry name" value="SDR_fam"/>
</dbReference>
<dbReference type="Proteomes" id="UP000294555">
    <property type="component" value="Unassembled WGS sequence"/>
</dbReference>
<dbReference type="EMBL" id="SJOI01000001">
    <property type="protein sequence ID" value="TCL05717.1"/>
    <property type="molecule type" value="Genomic_DNA"/>
</dbReference>
<evidence type="ECO:0000313" key="3">
    <source>
        <dbReference type="Proteomes" id="UP000294555"/>
    </source>
</evidence>
<comment type="similarity">
    <text evidence="1">Belongs to the short-chain dehydrogenases/reductases (SDR) family.</text>
</comment>
<comment type="caution">
    <text evidence="2">The sequence shown here is derived from an EMBL/GenBank/DDBJ whole genome shotgun (WGS) entry which is preliminary data.</text>
</comment>
<dbReference type="PANTHER" id="PTHR42879">
    <property type="entry name" value="3-OXOACYL-(ACYL-CARRIER-PROTEIN) REDUCTASE"/>
    <property type="match status" value="1"/>
</dbReference>
<dbReference type="InterPro" id="IPR036291">
    <property type="entry name" value="NAD(P)-bd_dom_sf"/>
</dbReference>
<evidence type="ECO:0000256" key="1">
    <source>
        <dbReference type="ARBA" id="ARBA00006484"/>
    </source>
</evidence>
<dbReference type="Gene3D" id="3.40.50.720">
    <property type="entry name" value="NAD(P)-binding Rossmann-like Domain"/>
    <property type="match status" value="1"/>
</dbReference>
<dbReference type="FunFam" id="3.40.50.720:FF:000084">
    <property type="entry name" value="Short-chain dehydrogenase reductase"/>
    <property type="match status" value="1"/>
</dbReference>
<protein>
    <submittedName>
        <fullName evidence="2">3-oxoacyl-[acyl-carrier protein] reductase</fullName>
    </submittedName>
</protein>
<gene>
    <name evidence="2" type="ORF">EZJ58_3932</name>
</gene>